<dbReference type="AlphaFoldDB" id="A0A191WEA6"/>
<evidence type="ECO:0000313" key="10">
    <source>
        <dbReference type="Proteomes" id="UP000078437"/>
    </source>
</evidence>
<evidence type="ECO:0000313" key="9">
    <source>
        <dbReference type="EMBL" id="ANJ26557.1"/>
    </source>
</evidence>
<comment type="similarity">
    <text evidence="7">Belongs to the binding-protein-dependent transport system permease family.</text>
</comment>
<proteinExistence type="inferred from homology"/>
<feature type="domain" description="ABC transmembrane type-1" evidence="8">
    <location>
        <begin position="95"/>
        <end position="298"/>
    </location>
</feature>
<evidence type="ECO:0000256" key="3">
    <source>
        <dbReference type="ARBA" id="ARBA00022475"/>
    </source>
</evidence>
<dbReference type="Pfam" id="PF19300">
    <property type="entry name" value="BPD_transp_1_N"/>
    <property type="match status" value="1"/>
</dbReference>
<reference evidence="9 10" key="1">
    <citation type="journal article" date="2016" name="Int. J. Syst. Evol. Microbiol.">
        <title>Agromyces aureus sp. nov., isolated from the rhizosphere of Salix caprea L. grown in a heavy-metal-contaminated soil.</title>
        <authorList>
            <person name="Corretto E."/>
            <person name="Antonielli L."/>
            <person name="Sessitsch A."/>
            <person name="Compant S."/>
            <person name="Gorfer M."/>
            <person name="Kuffner M."/>
            <person name="Brader G."/>
        </authorList>
    </citation>
    <scope>NUCLEOTIDE SEQUENCE [LARGE SCALE GENOMIC DNA]</scope>
    <source>
        <strain evidence="9 10">AR33</strain>
    </source>
</reference>
<feature type="transmembrane region" description="Helical" evidence="7">
    <location>
        <begin position="12"/>
        <end position="30"/>
    </location>
</feature>
<keyword evidence="6 7" id="KW-0472">Membrane</keyword>
<keyword evidence="5 7" id="KW-1133">Transmembrane helix</keyword>
<keyword evidence="2 7" id="KW-0813">Transport</keyword>
<evidence type="ECO:0000259" key="8">
    <source>
        <dbReference type="PROSITE" id="PS50928"/>
    </source>
</evidence>
<dbReference type="CDD" id="cd06261">
    <property type="entry name" value="TM_PBP2"/>
    <property type="match status" value="1"/>
</dbReference>
<comment type="subcellular location">
    <subcellularLocation>
        <location evidence="1 7">Cell membrane</location>
        <topology evidence="1 7">Multi-pass membrane protein</topology>
    </subcellularLocation>
</comment>
<keyword evidence="3" id="KW-1003">Cell membrane</keyword>
<dbReference type="Gene3D" id="1.10.3720.10">
    <property type="entry name" value="MetI-like"/>
    <property type="match status" value="1"/>
</dbReference>
<dbReference type="PANTHER" id="PTHR43163">
    <property type="entry name" value="DIPEPTIDE TRANSPORT SYSTEM PERMEASE PROTEIN DPPB-RELATED"/>
    <property type="match status" value="1"/>
</dbReference>
<dbReference type="SUPFAM" id="SSF161098">
    <property type="entry name" value="MetI-like"/>
    <property type="match status" value="1"/>
</dbReference>
<gene>
    <name evidence="9" type="ORF">ATC03_07325</name>
</gene>
<dbReference type="InterPro" id="IPR045621">
    <property type="entry name" value="BPD_transp_1_N"/>
</dbReference>
<evidence type="ECO:0000256" key="1">
    <source>
        <dbReference type="ARBA" id="ARBA00004651"/>
    </source>
</evidence>
<evidence type="ECO:0000256" key="6">
    <source>
        <dbReference type="ARBA" id="ARBA00023136"/>
    </source>
</evidence>
<keyword evidence="10" id="KW-1185">Reference proteome</keyword>
<dbReference type="KEGG" id="agy:ATC03_07325"/>
<dbReference type="GO" id="GO:0055085">
    <property type="term" value="P:transmembrane transport"/>
    <property type="evidence" value="ECO:0007669"/>
    <property type="project" value="InterPro"/>
</dbReference>
<dbReference type="InterPro" id="IPR035906">
    <property type="entry name" value="MetI-like_sf"/>
</dbReference>
<dbReference type="Pfam" id="PF00528">
    <property type="entry name" value="BPD_transp_1"/>
    <property type="match status" value="1"/>
</dbReference>
<dbReference type="PROSITE" id="PS50928">
    <property type="entry name" value="ABC_TM1"/>
    <property type="match status" value="1"/>
</dbReference>
<feature type="transmembrane region" description="Helical" evidence="7">
    <location>
        <begin position="101"/>
        <end position="122"/>
    </location>
</feature>
<dbReference type="Proteomes" id="UP000078437">
    <property type="component" value="Chromosome"/>
</dbReference>
<dbReference type="GO" id="GO:0005886">
    <property type="term" value="C:plasma membrane"/>
    <property type="evidence" value="ECO:0007669"/>
    <property type="project" value="UniProtKB-SubCell"/>
</dbReference>
<dbReference type="EMBL" id="CP013979">
    <property type="protein sequence ID" value="ANJ26557.1"/>
    <property type="molecule type" value="Genomic_DNA"/>
</dbReference>
<evidence type="ECO:0000256" key="2">
    <source>
        <dbReference type="ARBA" id="ARBA00022448"/>
    </source>
</evidence>
<feature type="transmembrane region" description="Helical" evidence="7">
    <location>
        <begin position="175"/>
        <end position="194"/>
    </location>
</feature>
<feature type="transmembrane region" description="Helical" evidence="7">
    <location>
        <begin position="275"/>
        <end position="301"/>
    </location>
</feature>
<evidence type="ECO:0000256" key="7">
    <source>
        <dbReference type="RuleBase" id="RU363032"/>
    </source>
</evidence>
<organism evidence="9 10">
    <name type="scientific">Agromyces aureus</name>
    <dbReference type="NCBI Taxonomy" id="453304"/>
    <lineage>
        <taxon>Bacteria</taxon>
        <taxon>Bacillati</taxon>
        <taxon>Actinomycetota</taxon>
        <taxon>Actinomycetes</taxon>
        <taxon>Micrococcales</taxon>
        <taxon>Microbacteriaceae</taxon>
        <taxon>Agromyces</taxon>
    </lineage>
</organism>
<dbReference type="InterPro" id="IPR000515">
    <property type="entry name" value="MetI-like"/>
</dbReference>
<sequence length="309" mass="33703">MAGYIARRLLQAIPVLLGTTFLIYFMVFAMPGDPIVALFGDKTPPPQVLEQLRERYNLDKPFIVQYFIFLGNIFRGDLGTSFSGQPVSEILATTFPVTLRLALMAVVIEMFFGITIGLISGLRKGGIFDASSLVVSLILISLPVFVVAFVAQYIFGIQLGWFRTTVGPGAPTQDLILPAIVLATISFAQITRLTRASVIETDGQDFVRTAASKGLSRSRIVPVHILRNSLIPVVTYLAVDFGVLMVGATVTEGIFNVPGVGRTLYQAIIRGEGPTVVSFVTVMVLIYLVVNLLVDLLYAVLDPRIRYAK</sequence>
<dbReference type="STRING" id="453304.ATC03_07325"/>
<evidence type="ECO:0000256" key="5">
    <source>
        <dbReference type="ARBA" id="ARBA00022989"/>
    </source>
</evidence>
<evidence type="ECO:0000256" key="4">
    <source>
        <dbReference type="ARBA" id="ARBA00022692"/>
    </source>
</evidence>
<reference evidence="10" key="2">
    <citation type="submission" date="2016-01" db="EMBL/GenBank/DDBJ databases">
        <title>Complete genome sequence of Agromyces aureus AR33T and comparison with related organisms.</title>
        <authorList>
            <person name="Corretto E."/>
            <person name="Antonielli L."/>
            <person name="Sessitsch A."/>
            <person name="Brader G."/>
        </authorList>
    </citation>
    <scope>NUCLEOTIDE SEQUENCE [LARGE SCALE GENOMIC DNA]</scope>
    <source>
        <strain evidence="10">AR33</strain>
    </source>
</reference>
<feature type="transmembrane region" description="Helical" evidence="7">
    <location>
        <begin position="134"/>
        <end position="155"/>
    </location>
</feature>
<feature type="transmembrane region" description="Helical" evidence="7">
    <location>
        <begin position="233"/>
        <end position="255"/>
    </location>
</feature>
<accession>A0A191WEA6</accession>
<keyword evidence="4 7" id="KW-0812">Transmembrane</keyword>
<dbReference type="PANTHER" id="PTHR43163:SF7">
    <property type="entry name" value="DIPEPTIDE-TRANSPORT INTEGRAL MEMBRANE PROTEIN ABC TRANSPORTER DPPB-RELATED"/>
    <property type="match status" value="1"/>
</dbReference>
<name>A0A191WEA6_9MICO</name>
<protein>
    <submittedName>
        <fullName evidence="9">ABC transporter permease</fullName>
    </submittedName>
</protein>
<dbReference type="RefSeq" id="WP_067875006.1">
    <property type="nucleotide sequence ID" value="NZ_CP013979.1"/>
</dbReference>
<dbReference type="OrthoDB" id="3171583at2"/>